<dbReference type="EMBL" id="BSDI01000019">
    <property type="protein sequence ID" value="GLH98913.1"/>
    <property type="molecule type" value="Genomic_DNA"/>
</dbReference>
<dbReference type="Pfam" id="PF00528">
    <property type="entry name" value="BPD_transp_1"/>
    <property type="match status" value="1"/>
</dbReference>
<dbReference type="RefSeq" id="WP_281898177.1">
    <property type="nucleotide sequence ID" value="NZ_BSDI01000019.1"/>
</dbReference>
<evidence type="ECO:0000256" key="5">
    <source>
        <dbReference type="ARBA" id="ARBA00022989"/>
    </source>
</evidence>
<evidence type="ECO:0000256" key="7">
    <source>
        <dbReference type="RuleBase" id="RU363032"/>
    </source>
</evidence>
<evidence type="ECO:0000313" key="9">
    <source>
        <dbReference type="EMBL" id="GLH98913.1"/>
    </source>
</evidence>
<evidence type="ECO:0000256" key="6">
    <source>
        <dbReference type="ARBA" id="ARBA00023136"/>
    </source>
</evidence>
<reference evidence="9" key="1">
    <citation type="submission" date="2022-12" db="EMBL/GenBank/DDBJ databases">
        <title>New Phytohabitans aurantiacus sp. RD004123 nov., an actinomycete isolated from soil.</title>
        <authorList>
            <person name="Triningsih D.W."/>
            <person name="Harunari E."/>
            <person name="Igarashi Y."/>
        </authorList>
    </citation>
    <scope>NUCLEOTIDE SEQUENCE</scope>
    <source>
        <strain evidence="9">RD004123</strain>
    </source>
</reference>
<keyword evidence="3" id="KW-1003">Cell membrane</keyword>
<evidence type="ECO:0000256" key="2">
    <source>
        <dbReference type="ARBA" id="ARBA00022448"/>
    </source>
</evidence>
<feature type="transmembrane region" description="Helical" evidence="7">
    <location>
        <begin position="127"/>
        <end position="144"/>
    </location>
</feature>
<comment type="subcellular location">
    <subcellularLocation>
        <location evidence="1 7">Cell membrane</location>
        <topology evidence="1 7">Multi-pass membrane protein</topology>
    </subcellularLocation>
</comment>
<protein>
    <submittedName>
        <fullName evidence="9">Nitrate ABC transporter permease</fullName>
    </submittedName>
</protein>
<dbReference type="Proteomes" id="UP001144280">
    <property type="component" value="Unassembled WGS sequence"/>
</dbReference>
<evidence type="ECO:0000313" key="10">
    <source>
        <dbReference type="Proteomes" id="UP001144280"/>
    </source>
</evidence>
<keyword evidence="10" id="KW-1185">Reference proteome</keyword>
<keyword evidence="5 7" id="KW-1133">Transmembrane helix</keyword>
<keyword evidence="4 7" id="KW-0812">Transmembrane</keyword>
<dbReference type="InterPro" id="IPR035906">
    <property type="entry name" value="MetI-like_sf"/>
</dbReference>
<dbReference type="Gene3D" id="1.10.3720.10">
    <property type="entry name" value="MetI-like"/>
    <property type="match status" value="1"/>
</dbReference>
<keyword evidence="2 7" id="KW-0813">Transport</keyword>
<organism evidence="9 10">
    <name type="scientific">Phytohabitans aurantiacus</name>
    <dbReference type="NCBI Taxonomy" id="3016789"/>
    <lineage>
        <taxon>Bacteria</taxon>
        <taxon>Bacillati</taxon>
        <taxon>Actinomycetota</taxon>
        <taxon>Actinomycetes</taxon>
        <taxon>Micromonosporales</taxon>
        <taxon>Micromonosporaceae</taxon>
    </lineage>
</organism>
<keyword evidence="6 7" id="KW-0472">Membrane</keyword>
<evidence type="ECO:0000259" key="8">
    <source>
        <dbReference type="PROSITE" id="PS50928"/>
    </source>
</evidence>
<feature type="transmembrane region" description="Helical" evidence="7">
    <location>
        <begin position="63"/>
        <end position="91"/>
    </location>
</feature>
<sequence length="255" mass="26005">MAGPAGRVGRGAAGVLLVVAASEALGRAGIVHSDFLPPASTILLRAGELALDPAFLTDVRATLAAWAVGLVIAVAIAVPAGVLLATVPLVGNAATTIVEFLRPIPSVALIPLVGMLLGTGIQMKLTVIVYAAVWPVLFNTIYGLRGVDPVAKETLRAFGFGRLAVLWRVSVPATAPFIATGVRLSAAVALILAVTAEMFGGFGEGIGIFIAEAANYPGGVDETLAATVWAGVIGLVINAVLVRGERQLFGWAAPR</sequence>
<dbReference type="PANTHER" id="PTHR30151">
    <property type="entry name" value="ALKANE SULFONATE ABC TRANSPORTER-RELATED, MEMBRANE SUBUNIT"/>
    <property type="match status" value="1"/>
</dbReference>
<dbReference type="PROSITE" id="PS50928">
    <property type="entry name" value="ABC_TM1"/>
    <property type="match status" value="1"/>
</dbReference>
<comment type="similarity">
    <text evidence="7">Belongs to the binding-protein-dependent transport system permease family.</text>
</comment>
<feature type="domain" description="ABC transmembrane type-1" evidence="8">
    <location>
        <begin position="59"/>
        <end position="241"/>
    </location>
</feature>
<evidence type="ECO:0000256" key="3">
    <source>
        <dbReference type="ARBA" id="ARBA00022475"/>
    </source>
</evidence>
<dbReference type="InterPro" id="IPR000515">
    <property type="entry name" value="MetI-like"/>
</dbReference>
<feature type="transmembrane region" description="Helical" evidence="7">
    <location>
        <begin position="224"/>
        <end position="242"/>
    </location>
</feature>
<accession>A0ABQ5QWM2</accession>
<name>A0ABQ5QWM2_9ACTN</name>
<dbReference type="PANTHER" id="PTHR30151:SF0">
    <property type="entry name" value="ABC TRANSPORTER PERMEASE PROTEIN MJ0413-RELATED"/>
    <property type="match status" value="1"/>
</dbReference>
<evidence type="ECO:0000256" key="1">
    <source>
        <dbReference type="ARBA" id="ARBA00004651"/>
    </source>
</evidence>
<evidence type="ECO:0000256" key="4">
    <source>
        <dbReference type="ARBA" id="ARBA00022692"/>
    </source>
</evidence>
<gene>
    <name evidence="9" type="primary">ssuC_4</name>
    <name evidence="9" type="ORF">Pa4123_41880</name>
</gene>
<comment type="caution">
    <text evidence="9">The sequence shown here is derived from an EMBL/GenBank/DDBJ whole genome shotgun (WGS) entry which is preliminary data.</text>
</comment>
<feature type="transmembrane region" description="Helical" evidence="7">
    <location>
        <begin position="103"/>
        <end position="121"/>
    </location>
</feature>
<proteinExistence type="inferred from homology"/>
<dbReference type="SUPFAM" id="SSF161098">
    <property type="entry name" value="MetI-like"/>
    <property type="match status" value="1"/>
</dbReference>